<evidence type="ECO:0000256" key="2">
    <source>
        <dbReference type="SAM" id="MobiDB-lite"/>
    </source>
</evidence>
<organism evidence="3 4">
    <name type="scientific">Bordetella genomosp. 7</name>
    <dbReference type="NCBI Taxonomy" id="1416805"/>
    <lineage>
        <taxon>Bacteria</taxon>
        <taxon>Pseudomonadati</taxon>
        <taxon>Pseudomonadota</taxon>
        <taxon>Betaproteobacteria</taxon>
        <taxon>Burkholderiales</taxon>
        <taxon>Alcaligenaceae</taxon>
        <taxon>Bordetella</taxon>
    </lineage>
</organism>
<evidence type="ECO:0000313" key="3">
    <source>
        <dbReference type="EMBL" id="OZI17925.1"/>
    </source>
</evidence>
<keyword evidence="4" id="KW-1185">Reference proteome</keyword>
<feature type="region of interest" description="Disordered" evidence="2">
    <location>
        <begin position="605"/>
        <end position="625"/>
    </location>
</feature>
<gene>
    <name evidence="3" type="ORF">CAL19_12645</name>
</gene>
<keyword evidence="1" id="KW-0175">Coiled coil</keyword>
<feature type="region of interest" description="Disordered" evidence="2">
    <location>
        <begin position="393"/>
        <end position="412"/>
    </location>
</feature>
<comment type="caution">
    <text evidence="3">The sequence shown here is derived from an EMBL/GenBank/DDBJ whole genome shotgun (WGS) entry which is preliminary data.</text>
</comment>
<feature type="coiled-coil region" evidence="1">
    <location>
        <begin position="417"/>
        <end position="463"/>
    </location>
</feature>
<dbReference type="EMBL" id="NEVK01000006">
    <property type="protein sequence ID" value="OZI17925.1"/>
    <property type="molecule type" value="Genomic_DNA"/>
</dbReference>
<evidence type="ECO:0000313" key="4">
    <source>
        <dbReference type="Proteomes" id="UP000216947"/>
    </source>
</evidence>
<evidence type="ECO:0000256" key="1">
    <source>
        <dbReference type="SAM" id="Coils"/>
    </source>
</evidence>
<dbReference type="AlphaFoldDB" id="A0A261QYS1"/>
<feature type="compositionally biased region" description="Low complexity" evidence="2">
    <location>
        <begin position="609"/>
        <end position="625"/>
    </location>
</feature>
<evidence type="ECO:0008006" key="5">
    <source>
        <dbReference type="Google" id="ProtNLM"/>
    </source>
</evidence>
<proteinExistence type="predicted"/>
<dbReference type="Proteomes" id="UP000216947">
    <property type="component" value="Unassembled WGS sequence"/>
</dbReference>
<sequence>MYVRIGADTTGLEQGIARAKGSLSGIAPAARAAVTAMAGFAAGAAAAGVAMTAMVSSAAKSAREITSLAQVANTSAKDFQGLAFAAKSVGIEQEKFADILKDVNDRIGDFRSTGGGPMLDFFEQIAPKVGITAEAFRNLSGPQALQLYYDSLVKAGAAQDDLTFYMEAMASDATALIPLLENGGEGFRRLAEQAEALGVVMDDVQRQNLLQFDQAMSAIGGTIDGLKNQLAGSLAPALTQVAGRFLNFVIEVRKGESAIDDVSGAAIDLGTSTELQDWVYTVGVGIARLADALVGIGKTIGAVHSSFKVVAADIQSLLGSFAEDKSGISDWINPEEAEKRRKELESVLNERNKTLEEANAKWADLWNYKGNRFEEAWQNAFNSPVDLPPTTVFGRSSGGGLGERGDDEAEKERERYLQQLQDRLELLREHVASETELEIKGYLDRQEQLREIYEEGLVTEEERKALALELEQKHQEDLTAIAAKGEEERNRNIQKWAQTELQMRGDVVRQGIALLDQFAGKSKAAAIAAIALSKGLAIAETIIWTQAAAMRALAELGPIAGPPVAASIEALGAAKVGLIAATGLAQAAGALGGGGGGNMKGGASGSIGGNSSAPSSSAGAGSPSPAAVTINLQGDRFDQKSVRDLIDQINEAVGDGARLRVA</sequence>
<reference evidence="4" key="1">
    <citation type="submission" date="2017-05" db="EMBL/GenBank/DDBJ databases">
        <title>Complete and WGS of Bordetella genogroups.</title>
        <authorList>
            <person name="Spilker T."/>
            <person name="Lipuma J."/>
        </authorList>
    </citation>
    <scope>NUCLEOTIDE SEQUENCE [LARGE SCALE GENOMIC DNA]</scope>
    <source>
        <strain evidence="4">AU18089</strain>
    </source>
</reference>
<name>A0A261QYS1_9BORD</name>
<protein>
    <recommendedName>
        <fullName evidence="5">Bacteriophage tail tape measure C-terminal domain-containing protein</fullName>
    </recommendedName>
</protein>
<accession>A0A261QYS1</accession>